<organism evidence="4 5">
    <name type="scientific">Aequorivita antarctica</name>
    <dbReference type="NCBI Taxonomy" id="153266"/>
    <lineage>
        <taxon>Bacteria</taxon>
        <taxon>Pseudomonadati</taxon>
        <taxon>Bacteroidota</taxon>
        <taxon>Flavobacteriia</taxon>
        <taxon>Flavobacteriales</taxon>
        <taxon>Flavobacteriaceae</taxon>
        <taxon>Aequorivita</taxon>
    </lineage>
</organism>
<dbReference type="InterPro" id="IPR008756">
    <property type="entry name" value="Peptidase_M56"/>
</dbReference>
<feature type="domain" description="Peptidase M56" evidence="3">
    <location>
        <begin position="150"/>
        <end position="252"/>
    </location>
</feature>
<dbReference type="EMBL" id="VORT01000003">
    <property type="protein sequence ID" value="TXD73897.1"/>
    <property type="molecule type" value="Genomic_DNA"/>
</dbReference>
<dbReference type="Pfam" id="PF03544">
    <property type="entry name" value="TonB_C"/>
    <property type="match status" value="1"/>
</dbReference>
<keyword evidence="5" id="KW-1185">Reference proteome</keyword>
<comment type="caution">
    <text evidence="4">The sequence shown here is derived from an EMBL/GenBank/DDBJ whole genome shotgun (WGS) entry which is preliminary data.</text>
</comment>
<feature type="transmembrane region" description="Helical" evidence="1">
    <location>
        <begin position="6"/>
        <end position="22"/>
    </location>
</feature>
<protein>
    <submittedName>
        <fullName evidence="4">BlaR1 peptidase M56</fullName>
    </submittedName>
</protein>
<dbReference type="PANTHER" id="PTHR34978">
    <property type="entry name" value="POSSIBLE SENSOR-TRANSDUCER PROTEIN BLAR"/>
    <property type="match status" value="1"/>
</dbReference>
<evidence type="ECO:0000259" key="2">
    <source>
        <dbReference type="Pfam" id="PF03544"/>
    </source>
</evidence>
<keyword evidence="1" id="KW-0472">Membrane</keyword>
<evidence type="ECO:0000256" key="1">
    <source>
        <dbReference type="SAM" id="Phobius"/>
    </source>
</evidence>
<dbReference type="Gene3D" id="3.30.1150.10">
    <property type="match status" value="1"/>
</dbReference>
<gene>
    <name evidence="4" type="ORF">ESU54_05355</name>
</gene>
<sequence>MIHTLFEIFAFQVLFLAVYDLFLKKETFFGLNRIYLFLTPILGLVLPFVSIDFIQQNIPQEFIFQLPAVVIGGNTPETITSGTSFWLPGLLDFWFIGIGLSAVFFFWKFYKIAKLYFSGTTEYFNGFKLKILQKTDTAFSFFNIIFLGENISEESKASIIAHEKIHIEQKHSLDLLFFEMLRIVFWFNPMVFLFQNRMTTLHEFIADAKVTAEKDKKQYYQNLLSEVFQTEKISFINTFFNQSLIKKRIIMLQKSKSRKAAQVKYLLLLPAICGMLIYTACSNDPKAEETQTVQQSDSEVMNKINELAEAIMKKGDMTPEEEKALKFLTSESQPGDKVYTSLQEYLDETKDQNEADVPFAAIEKVPTFPGCLGDNEVLKKCFSESISAFVGENFNTKLGNDLGLLGLQRIAVQFKIDKSGNIVDVKARAPKPELETEAIRIIKKLPQMRPGEQKGQKVGVLYSLPIVFNVVE</sequence>
<keyword evidence="1" id="KW-0812">Transmembrane</keyword>
<feature type="transmembrane region" description="Helical" evidence="1">
    <location>
        <begin position="85"/>
        <end position="107"/>
    </location>
</feature>
<dbReference type="GO" id="GO:0055085">
    <property type="term" value="P:transmembrane transport"/>
    <property type="evidence" value="ECO:0007669"/>
    <property type="project" value="InterPro"/>
</dbReference>
<reference evidence="4 5" key="1">
    <citation type="submission" date="2019-08" db="EMBL/GenBank/DDBJ databases">
        <title>Genome of Aequorivita antarctica SW49 (type strain).</title>
        <authorList>
            <person name="Bowman J.P."/>
        </authorList>
    </citation>
    <scope>NUCLEOTIDE SEQUENCE [LARGE SCALE GENOMIC DNA]</scope>
    <source>
        <strain evidence="4 5">SW49</strain>
    </source>
</reference>
<dbReference type="SUPFAM" id="SSF74653">
    <property type="entry name" value="TolA/TonB C-terminal domain"/>
    <property type="match status" value="1"/>
</dbReference>
<dbReference type="CDD" id="cd07341">
    <property type="entry name" value="M56_BlaR1_MecR1_like"/>
    <property type="match status" value="1"/>
</dbReference>
<keyword evidence="1" id="KW-1133">Transmembrane helix</keyword>
<evidence type="ECO:0000313" key="4">
    <source>
        <dbReference type="EMBL" id="TXD73897.1"/>
    </source>
</evidence>
<dbReference type="InterPro" id="IPR037682">
    <property type="entry name" value="TonB_C"/>
</dbReference>
<dbReference type="OrthoDB" id="1522859at2"/>
<dbReference type="Pfam" id="PF05569">
    <property type="entry name" value="Peptidase_M56"/>
    <property type="match status" value="1"/>
</dbReference>
<evidence type="ECO:0000313" key="5">
    <source>
        <dbReference type="Proteomes" id="UP000321497"/>
    </source>
</evidence>
<dbReference type="AlphaFoldDB" id="A0A5C6Z1N7"/>
<dbReference type="InterPro" id="IPR052173">
    <property type="entry name" value="Beta-lactam_resp_regulator"/>
</dbReference>
<evidence type="ECO:0000259" key="3">
    <source>
        <dbReference type="Pfam" id="PF05569"/>
    </source>
</evidence>
<dbReference type="Proteomes" id="UP000321497">
    <property type="component" value="Unassembled WGS sequence"/>
</dbReference>
<accession>A0A5C6Z1N7</accession>
<proteinExistence type="predicted"/>
<feature type="domain" description="TonB C-terminal" evidence="2">
    <location>
        <begin position="410"/>
        <end position="469"/>
    </location>
</feature>
<dbReference type="RefSeq" id="WP_111843477.1">
    <property type="nucleotide sequence ID" value="NZ_UEGI01000002.1"/>
</dbReference>
<feature type="transmembrane region" description="Helical" evidence="1">
    <location>
        <begin position="34"/>
        <end position="54"/>
    </location>
</feature>
<name>A0A5C6Z1N7_9FLAO</name>
<dbReference type="PANTHER" id="PTHR34978:SF3">
    <property type="entry name" value="SLR0241 PROTEIN"/>
    <property type="match status" value="1"/>
</dbReference>